<dbReference type="SUPFAM" id="SSF52096">
    <property type="entry name" value="ClpP/crotonase"/>
    <property type="match status" value="1"/>
</dbReference>
<organism evidence="2 3">
    <name type="scientific">Lederbergia citrea</name>
    <dbReference type="NCBI Taxonomy" id="2833581"/>
    <lineage>
        <taxon>Bacteria</taxon>
        <taxon>Bacillati</taxon>
        <taxon>Bacillota</taxon>
        <taxon>Bacilli</taxon>
        <taxon>Bacillales</taxon>
        <taxon>Bacillaceae</taxon>
        <taxon>Lederbergia</taxon>
    </lineage>
</organism>
<comment type="similarity">
    <text evidence="1">Belongs to the enoyl-CoA hydratase/isomerase family.</text>
</comment>
<dbReference type="Gene3D" id="3.90.226.10">
    <property type="entry name" value="2-enoyl-CoA Hydratase, Chain A, domain 1"/>
    <property type="match status" value="1"/>
</dbReference>
<dbReference type="InterPro" id="IPR014748">
    <property type="entry name" value="Enoyl-CoA_hydra_C"/>
</dbReference>
<dbReference type="CDD" id="cd06558">
    <property type="entry name" value="crotonase-like"/>
    <property type="match status" value="1"/>
</dbReference>
<name>A0A942UM72_9BACI</name>
<proteinExistence type="inferred from homology"/>
<dbReference type="Pfam" id="PF00378">
    <property type="entry name" value="ECH_1"/>
    <property type="match status" value="1"/>
</dbReference>
<comment type="caution">
    <text evidence="2">The sequence shown here is derived from an EMBL/GenBank/DDBJ whole genome shotgun (WGS) entry which is preliminary data.</text>
</comment>
<dbReference type="NCBIfam" id="NF005804">
    <property type="entry name" value="PRK07659.1"/>
    <property type="match status" value="1"/>
</dbReference>
<keyword evidence="2" id="KW-0456">Lyase</keyword>
<accession>A0A942UM72</accession>
<dbReference type="Gene3D" id="1.10.12.10">
    <property type="entry name" value="Lyase 2-enoyl-coa Hydratase, Chain A, domain 2"/>
    <property type="match status" value="1"/>
</dbReference>
<dbReference type="PANTHER" id="PTHR43459:SF1">
    <property type="entry name" value="EG:BACN32G11.4 PROTEIN"/>
    <property type="match status" value="1"/>
</dbReference>
<dbReference type="InterPro" id="IPR001753">
    <property type="entry name" value="Enoyl-CoA_hydra/iso"/>
</dbReference>
<reference evidence="2 3" key="1">
    <citation type="submission" date="2021-05" db="EMBL/GenBank/DDBJ databases">
        <title>Novel Bacillus species.</title>
        <authorList>
            <person name="Liu G."/>
        </authorList>
    </citation>
    <scope>NUCLEOTIDE SEQUENCE [LARGE SCALE GENOMIC DNA]</scope>
    <source>
        <strain evidence="2 3">FJAT-49682</strain>
    </source>
</reference>
<dbReference type="AlphaFoldDB" id="A0A942UM72"/>
<dbReference type="Proteomes" id="UP000676456">
    <property type="component" value="Unassembled WGS sequence"/>
</dbReference>
<evidence type="ECO:0000313" key="2">
    <source>
        <dbReference type="EMBL" id="MBS4221223.1"/>
    </source>
</evidence>
<gene>
    <name evidence="2" type="ORF">KHA91_00455</name>
</gene>
<dbReference type="EC" id="4.2.1.17" evidence="2"/>
<dbReference type="GO" id="GO:0004300">
    <property type="term" value="F:enoyl-CoA hydratase activity"/>
    <property type="evidence" value="ECO:0007669"/>
    <property type="project" value="UniProtKB-EC"/>
</dbReference>
<dbReference type="PANTHER" id="PTHR43459">
    <property type="entry name" value="ENOYL-COA HYDRATASE"/>
    <property type="match status" value="1"/>
</dbReference>
<dbReference type="EMBL" id="JAGYPN010000001">
    <property type="protein sequence ID" value="MBS4221223.1"/>
    <property type="molecule type" value="Genomic_DNA"/>
</dbReference>
<keyword evidence="3" id="KW-1185">Reference proteome</keyword>
<dbReference type="RefSeq" id="WP_213096274.1">
    <property type="nucleotide sequence ID" value="NZ_JAGYPH010000001.1"/>
</dbReference>
<sequence>METTFQTVELEIQGSTAVVKMNRPKALNALNLMMIDELDACLKVVRADEKLKMVVLSGNGGAFSAGGDIKEMLQLQGEDAFFNIMDKINALIVTIYSMPQLTIAAIEGAAAGLGLSIALAADHIICSEESRIAMNFIGIGLIPDGGGHFLLGERMGTRKAKQLIWEGKTLTADEAKNIGLVDEVAVVDVQAAVRRRLEFWENRPMLAMIKTKKIYAELNREKLLKTLELEKQGQWVMRQTRDHQEGIEAFVEKRPPVFRGE</sequence>
<dbReference type="InterPro" id="IPR029045">
    <property type="entry name" value="ClpP/crotonase-like_dom_sf"/>
</dbReference>
<evidence type="ECO:0000256" key="1">
    <source>
        <dbReference type="ARBA" id="ARBA00005254"/>
    </source>
</evidence>
<evidence type="ECO:0000313" key="3">
    <source>
        <dbReference type="Proteomes" id="UP000676456"/>
    </source>
</evidence>
<protein>
    <submittedName>
        <fullName evidence="2">Enoyl-CoA hydratase</fullName>
        <ecNumber evidence="2">4.2.1.17</ecNumber>
    </submittedName>
</protein>